<dbReference type="EC" id="2.3.1.179" evidence="4 13"/>
<keyword evidence="10" id="KW-0443">Lipid metabolism</keyword>
<feature type="active site" description="For beta-ketoacyl synthase activity" evidence="14">
    <location>
        <position position="167"/>
    </location>
</feature>
<dbReference type="Gene3D" id="3.40.47.10">
    <property type="match status" value="1"/>
</dbReference>
<gene>
    <name evidence="17" type="primary">kas12</name>
    <name evidence="17" type="ORF">DB43_FG00160</name>
</gene>
<dbReference type="PIRSF" id="PIRSF000447">
    <property type="entry name" value="KAS_II"/>
    <property type="match status" value="1"/>
</dbReference>
<dbReference type="Proteomes" id="UP000031307">
    <property type="component" value="Unassembled WGS sequence"/>
</dbReference>
<evidence type="ECO:0000313" key="17">
    <source>
        <dbReference type="EMBL" id="KIA77957.1"/>
    </source>
</evidence>
<dbReference type="InterPro" id="IPR017568">
    <property type="entry name" value="3-oxoacyl-ACP_synth-2"/>
</dbReference>
<evidence type="ECO:0000256" key="1">
    <source>
        <dbReference type="ARBA" id="ARBA00005194"/>
    </source>
</evidence>
<comment type="caution">
    <text evidence="17">The sequence shown here is derived from an EMBL/GenBank/DDBJ whole genome shotgun (WGS) entry which is preliminary data.</text>
</comment>
<evidence type="ECO:0000259" key="16">
    <source>
        <dbReference type="PROSITE" id="PS52004"/>
    </source>
</evidence>
<evidence type="ECO:0000256" key="10">
    <source>
        <dbReference type="ARBA" id="ARBA00023098"/>
    </source>
</evidence>
<evidence type="ECO:0000256" key="14">
    <source>
        <dbReference type="PIRSR" id="PIRSR000447-1"/>
    </source>
</evidence>
<evidence type="ECO:0000256" key="3">
    <source>
        <dbReference type="ARBA" id="ARBA00011738"/>
    </source>
</evidence>
<dbReference type="UniPathway" id="UPA00094"/>
<dbReference type="InterPro" id="IPR014030">
    <property type="entry name" value="Ketoacyl_synth_N"/>
</dbReference>
<dbReference type="CDD" id="cd00834">
    <property type="entry name" value="KAS_I_II"/>
    <property type="match status" value="1"/>
</dbReference>
<evidence type="ECO:0000256" key="9">
    <source>
        <dbReference type="ARBA" id="ARBA00022946"/>
    </source>
</evidence>
<feature type="domain" description="Ketosynthase family 3 (KS3)" evidence="16">
    <location>
        <begin position="3"/>
        <end position="412"/>
    </location>
</feature>
<dbReference type="EMBL" id="JSAM01000051">
    <property type="protein sequence ID" value="KIA77957.1"/>
    <property type="molecule type" value="Genomic_DNA"/>
</dbReference>
<dbReference type="PROSITE" id="PS51257">
    <property type="entry name" value="PROKAR_LIPOPROTEIN"/>
    <property type="match status" value="1"/>
</dbReference>
<keyword evidence="6 13" id="KW-0444">Lipid biosynthesis</keyword>
<dbReference type="NCBIfam" id="TIGR03150">
    <property type="entry name" value="fabF"/>
    <property type="match status" value="1"/>
</dbReference>
<dbReference type="OMA" id="QIGHCLG"/>
<dbReference type="GO" id="GO:0004315">
    <property type="term" value="F:3-oxoacyl-[acyl-carrier-protein] synthase activity"/>
    <property type="evidence" value="ECO:0007669"/>
    <property type="project" value="UniProtKB-UniRule"/>
</dbReference>
<dbReference type="FunFam" id="3.40.47.10:FF:000027">
    <property type="entry name" value="3-oxoacyl-[acyl-carrier-protein] synthase 2"/>
    <property type="match status" value="1"/>
</dbReference>
<evidence type="ECO:0000256" key="11">
    <source>
        <dbReference type="ARBA" id="ARBA00023160"/>
    </source>
</evidence>
<evidence type="ECO:0000256" key="12">
    <source>
        <dbReference type="ARBA" id="ARBA00023315"/>
    </source>
</evidence>
<proteinExistence type="inferred from homology"/>
<comment type="similarity">
    <text evidence="2 13 15">Belongs to the thiolase-like superfamily. Beta-ketoacyl-ACP synthases family.</text>
</comment>
<dbReference type="InterPro" id="IPR020841">
    <property type="entry name" value="PKS_Beta-ketoAc_synthase_dom"/>
</dbReference>
<dbReference type="SMART" id="SM00825">
    <property type="entry name" value="PKS_KS"/>
    <property type="match status" value="1"/>
</dbReference>
<dbReference type="InterPro" id="IPR018201">
    <property type="entry name" value="Ketoacyl_synth_AS"/>
</dbReference>
<dbReference type="GO" id="GO:0006633">
    <property type="term" value="P:fatty acid biosynthetic process"/>
    <property type="evidence" value="ECO:0007669"/>
    <property type="project" value="UniProtKB-UniRule"/>
</dbReference>
<organism evidence="17 18">
    <name type="scientific">Parachlamydia acanthamoebae</name>
    <dbReference type="NCBI Taxonomy" id="83552"/>
    <lineage>
        <taxon>Bacteria</taxon>
        <taxon>Pseudomonadati</taxon>
        <taxon>Chlamydiota</taxon>
        <taxon>Chlamydiia</taxon>
        <taxon>Parachlamydiales</taxon>
        <taxon>Parachlamydiaceae</taxon>
        <taxon>Parachlamydia</taxon>
    </lineage>
</organism>
<name>A0A0C1E9X7_9BACT</name>
<sequence length="419" mass="44328">MSKKRIVVTGMGLVSCLGHEVDLFYQNLLQGKSGITPITGFPCEEYPTRFAGEIKDFDPGEYIDKKQARRIDKFIAYTIVAGKKALELAGLNAQKQEELDKERCGIIIGSGMGGMKTFVDGVQNLIEKGYKKVSPFFVPYIITNMGGGLLAKELGFMGPNYSISTACATGNHSIIAAASHIRSGEADIMLCGGAEATVLPIGLAGFSACKALSERNDEPTKASRPWDKDRDGFVLGEGAGVLVLESLEHALARGATIYAEYLGGSSSCDAHHITEPRPDGKGVALCIKKALKDAGISAEDINYVNAHATSTPVGDMAEVNALKLILPNPSKVVMNATKSIIGHCLGAAGGVEAIVTVKAIAEGKVHPTLNLENPEPGLDFHVPRTAEELTIKAALSNSFGFGGHNATLVFAPYNPNTHD</sequence>
<comment type="catalytic activity">
    <reaction evidence="13">
        <text>a fatty acyl-[ACP] + malonyl-[ACP] + H(+) = a 3-oxoacyl-[ACP] + holo-[ACP] + CO2</text>
        <dbReference type="Rhea" id="RHEA:22836"/>
        <dbReference type="Rhea" id="RHEA-COMP:9623"/>
        <dbReference type="Rhea" id="RHEA-COMP:9685"/>
        <dbReference type="Rhea" id="RHEA-COMP:9916"/>
        <dbReference type="Rhea" id="RHEA-COMP:14125"/>
        <dbReference type="ChEBI" id="CHEBI:15378"/>
        <dbReference type="ChEBI" id="CHEBI:16526"/>
        <dbReference type="ChEBI" id="CHEBI:64479"/>
        <dbReference type="ChEBI" id="CHEBI:78449"/>
        <dbReference type="ChEBI" id="CHEBI:78776"/>
        <dbReference type="ChEBI" id="CHEBI:138651"/>
    </reaction>
</comment>
<keyword evidence="11 13" id="KW-0275">Fatty acid biosynthesis</keyword>
<dbReference type="RefSeq" id="WP_006340838.1">
    <property type="nucleotide sequence ID" value="NZ_BAWW01000005.1"/>
</dbReference>
<dbReference type="PROSITE" id="PS52004">
    <property type="entry name" value="KS3_2"/>
    <property type="match status" value="1"/>
</dbReference>
<keyword evidence="8" id="KW-0276">Fatty acid metabolism</keyword>
<evidence type="ECO:0000256" key="5">
    <source>
        <dbReference type="ARBA" id="ARBA00014657"/>
    </source>
</evidence>
<comment type="catalytic activity">
    <reaction evidence="13">
        <text>(9Z)-hexadecenoyl-[ACP] + malonyl-[ACP] + H(+) = 3-oxo-(11Z)-octadecenoyl-[ACP] + holo-[ACP] + CO2</text>
        <dbReference type="Rhea" id="RHEA:55040"/>
        <dbReference type="Rhea" id="RHEA-COMP:9623"/>
        <dbReference type="Rhea" id="RHEA-COMP:9685"/>
        <dbReference type="Rhea" id="RHEA-COMP:10800"/>
        <dbReference type="Rhea" id="RHEA-COMP:14074"/>
        <dbReference type="ChEBI" id="CHEBI:15378"/>
        <dbReference type="ChEBI" id="CHEBI:16526"/>
        <dbReference type="ChEBI" id="CHEBI:64479"/>
        <dbReference type="ChEBI" id="CHEBI:78449"/>
        <dbReference type="ChEBI" id="CHEBI:83989"/>
        <dbReference type="ChEBI" id="CHEBI:138538"/>
        <dbReference type="EC" id="2.3.1.179"/>
    </reaction>
</comment>
<keyword evidence="9" id="KW-0809">Transit peptide</keyword>
<dbReference type="PROSITE" id="PS00606">
    <property type="entry name" value="KS3_1"/>
    <property type="match status" value="1"/>
</dbReference>
<dbReference type="InterPro" id="IPR014031">
    <property type="entry name" value="Ketoacyl_synth_C"/>
</dbReference>
<evidence type="ECO:0000256" key="15">
    <source>
        <dbReference type="RuleBase" id="RU003694"/>
    </source>
</evidence>
<keyword evidence="7 13" id="KW-0808">Transferase</keyword>
<evidence type="ECO:0000256" key="4">
    <source>
        <dbReference type="ARBA" id="ARBA00012356"/>
    </source>
</evidence>
<dbReference type="NCBIfam" id="NF004970">
    <property type="entry name" value="PRK06333.1"/>
    <property type="match status" value="1"/>
</dbReference>
<dbReference type="PANTHER" id="PTHR11712:SF336">
    <property type="entry name" value="3-OXOACYL-[ACYL-CARRIER-PROTEIN] SYNTHASE, MITOCHONDRIAL"/>
    <property type="match status" value="1"/>
</dbReference>
<dbReference type="InterPro" id="IPR000794">
    <property type="entry name" value="Beta-ketoacyl_synthase"/>
</dbReference>
<dbReference type="PATRIC" id="fig|83552.4.peg.847"/>
<keyword evidence="12 13" id="KW-0012">Acyltransferase</keyword>
<dbReference type="Pfam" id="PF00109">
    <property type="entry name" value="ketoacyl-synt"/>
    <property type="match status" value="1"/>
</dbReference>
<dbReference type="PANTHER" id="PTHR11712">
    <property type="entry name" value="POLYKETIDE SYNTHASE-RELATED"/>
    <property type="match status" value="1"/>
</dbReference>
<comment type="function">
    <text evidence="13">Involved in the type II fatty acid elongation cycle. Catalyzes the elongation of a wide range of acyl-ACP by the addition of two carbons from malonyl-ACP to an acyl acceptor. Can efficiently catalyze the conversion of palmitoleoyl-ACP (cis-hexadec-9-enoyl-ACP) to cis-vaccenoyl-ACP (cis-octadec-11-enoyl-ACP), an essential step in the thermal regulation of fatty acid composition.</text>
</comment>
<dbReference type="SUPFAM" id="SSF53901">
    <property type="entry name" value="Thiolase-like"/>
    <property type="match status" value="2"/>
</dbReference>
<comment type="subunit">
    <text evidence="3">Homodimer.</text>
</comment>
<reference evidence="17 18" key="1">
    <citation type="journal article" date="2014" name="Mol. Biol. Evol.">
        <title>Massive expansion of Ubiquitination-related gene families within the Chlamydiae.</title>
        <authorList>
            <person name="Domman D."/>
            <person name="Collingro A."/>
            <person name="Lagkouvardos I."/>
            <person name="Gehre L."/>
            <person name="Weinmaier T."/>
            <person name="Rattei T."/>
            <person name="Subtil A."/>
            <person name="Horn M."/>
        </authorList>
    </citation>
    <scope>NUCLEOTIDE SEQUENCE [LARGE SCALE GENOMIC DNA]</scope>
    <source>
        <strain evidence="17 18">OEW1</strain>
    </source>
</reference>
<accession>A0A0C1E9X7</accession>
<evidence type="ECO:0000256" key="6">
    <source>
        <dbReference type="ARBA" id="ARBA00022516"/>
    </source>
</evidence>
<comment type="pathway">
    <text evidence="1 13">Lipid metabolism; fatty acid biosynthesis.</text>
</comment>
<evidence type="ECO:0000313" key="18">
    <source>
        <dbReference type="Proteomes" id="UP000031307"/>
    </source>
</evidence>
<dbReference type="InterPro" id="IPR016039">
    <property type="entry name" value="Thiolase-like"/>
</dbReference>
<evidence type="ECO:0000256" key="8">
    <source>
        <dbReference type="ARBA" id="ARBA00022832"/>
    </source>
</evidence>
<evidence type="ECO:0000256" key="7">
    <source>
        <dbReference type="ARBA" id="ARBA00022679"/>
    </source>
</evidence>
<protein>
    <recommendedName>
        <fullName evidence="5 13">3-oxoacyl-[acyl-carrier-protein] synthase 2</fullName>
        <ecNumber evidence="4 13">2.3.1.179</ecNumber>
    </recommendedName>
</protein>
<dbReference type="Pfam" id="PF02801">
    <property type="entry name" value="Ketoacyl-synt_C"/>
    <property type="match status" value="1"/>
</dbReference>
<evidence type="ECO:0000256" key="2">
    <source>
        <dbReference type="ARBA" id="ARBA00008467"/>
    </source>
</evidence>
<dbReference type="NCBIfam" id="NF005589">
    <property type="entry name" value="PRK07314.1"/>
    <property type="match status" value="1"/>
</dbReference>
<dbReference type="AlphaFoldDB" id="A0A0C1E9X7"/>
<evidence type="ECO:0000256" key="13">
    <source>
        <dbReference type="PIRNR" id="PIRNR000447"/>
    </source>
</evidence>